<evidence type="ECO:0000313" key="1">
    <source>
        <dbReference type="EMBL" id="GIY14292.1"/>
    </source>
</evidence>
<proteinExistence type="predicted"/>
<protein>
    <submittedName>
        <fullName evidence="1">Uncharacterized protein</fullName>
    </submittedName>
</protein>
<dbReference type="AlphaFoldDB" id="A0AAV4R204"/>
<dbReference type="Proteomes" id="UP001054837">
    <property type="component" value="Unassembled WGS sequence"/>
</dbReference>
<keyword evidence="2" id="KW-1185">Reference proteome</keyword>
<accession>A0AAV4R204</accession>
<reference evidence="1 2" key="1">
    <citation type="submission" date="2021-06" db="EMBL/GenBank/DDBJ databases">
        <title>Caerostris darwini draft genome.</title>
        <authorList>
            <person name="Kono N."/>
            <person name="Arakawa K."/>
        </authorList>
    </citation>
    <scope>NUCLEOTIDE SEQUENCE [LARGE SCALE GENOMIC DNA]</scope>
</reference>
<gene>
    <name evidence="1" type="ORF">CDAR_256171</name>
</gene>
<organism evidence="1 2">
    <name type="scientific">Caerostris darwini</name>
    <dbReference type="NCBI Taxonomy" id="1538125"/>
    <lineage>
        <taxon>Eukaryota</taxon>
        <taxon>Metazoa</taxon>
        <taxon>Ecdysozoa</taxon>
        <taxon>Arthropoda</taxon>
        <taxon>Chelicerata</taxon>
        <taxon>Arachnida</taxon>
        <taxon>Araneae</taxon>
        <taxon>Araneomorphae</taxon>
        <taxon>Entelegynae</taxon>
        <taxon>Araneoidea</taxon>
        <taxon>Araneidae</taxon>
        <taxon>Caerostris</taxon>
    </lineage>
</organism>
<dbReference type="EMBL" id="BPLQ01005343">
    <property type="protein sequence ID" value="GIY14292.1"/>
    <property type="molecule type" value="Genomic_DNA"/>
</dbReference>
<name>A0AAV4R204_9ARAC</name>
<sequence>MTPVLRKVRFILRLKVLLGVTRNATRQNILSDAFFTETCSESSLEDELQKFDPHPEHPKYNRRVNGILQDRITGMWIVQKKKVIKISAYRKLLIPQGQKEPFGHAVIDYMSRNRKPGLLKKKK</sequence>
<comment type="caution">
    <text evidence="1">The sequence shown here is derived from an EMBL/GenBank/DDBJ whole genome shotgun (WGS) entry which is preliminary data.</text>
</comment>
<evidence type="ECO:0000313" key="2">
    <source>
        <dbReference type="Proteomes" id="UP001054837"/>
    </source>
</evidence>